<name>A0AAX6MB42_9PEZI</name>
<organism evidence="6 7">
    <name type="scientific">Daldinia eschscholtzii</name>
    <dbReference type="NCBI Taxonomy" id="292717"/>
    <lineage>
        <taxon>Eukaryota</taxon>
        <taxon>Fungi</taxon>
        <taxon>Dikarya</taxon>
        <taxon>Ascomycota</taxon>
        <taxon>Pezizomycotina</taxon>
        <taxon>Sordariomycetes</taxon>
        <taxon>Xylariomycetidae</taxon>
        <taxon>Xylariales</taxon>
        <taxon>Hypoxylaceae</taxon>
        <taxon>Daldinia</taxon>
    </lineage>
</organism>
<proteinExistence type="inferred from homology"/>
<dbReference type="GO" id="GO:0009898">
    <property type="term" value="C:cytoplasmic side of plasma membrane"/>
    <property type="evidence" value="ECO:0007669"/>
    <property type="project" value="TreeGrafter"/>
</dbReference>
<evidence type="ECO:0000313" key="7">
    <source>
        <dbReference type="Proteomes" id="UP001369815"/>
    </source>
</evidence>
<dbReference type="GO" id="GO:0044539">
    <property type="term" value="P:long-chain fatty acid import into cell"/>
    <property type="evidence" value="ECO:0007669"/>
    <property type="project" value="TreeGrafter"/>
</dbReference>
<evidence type="ECO:0000256" key="2">
    <source>
        <dbReference type="ARBA" id="ARBA00022598"/>
    </source>
</evidence>
<dbReference type="GO" id="GO:0005524">
    <property type="term" value="F:ATP binding"/>
    <property type="evidence" value="ECO:0007669"/>
    <property type="project" value="UniProtKB-KW"/>
</dbReference>
<evidence type="ECO:0000313" key="6">
    <source>
        <dbReference type="EMBL" id="KAK6949674.1"/>
    </source>
</evidence>
<dbReference type="InterPro" id="IPR045851">
    <property type="entry name" value="AMP-bd_C_sf"/>
</dbReference>
<keyword evidence="7" id="KW-1185">Reference proteome</keyword>
<keyword evidence="2" id="KW-0436">Ligase</keyword>
<dbReference type="GO" id="GO:0005324">
    <property type="term" value="F:long-chain fatty acid transmembrane transporter activity"/>
    <property type="evidence" value="ECO:0007669"/>
    <property type="project" value="TreeGrafter"/>
</dbReference>
<dbReference type="InterPro" id="IPR042099">
    <property type="entry name" value="ANL_N_sf"/>
</dbReference>
<dbReference type="PANTHER" id="PTHR43107:SF15">
    <property type="entry name" value="FATTY ACID TRANSPORT PROTEIN 3, ISOFORM A"/>
    <property type="match status" value="1"/>
</dbReference>
<dbReference type="Proteomes" id="UP001369815">
    <property type="component" value="Unassembled WGS sequence"/>
</dbReference>
<dbReference type="SUPFAM" id="SSF56801">
    <property type="entry name" value="Acetyl-CoA synthetase-like"/>
    <property type="match status" value="1"/>
</dbReference>
<dbReference type="PANTHER" id="PTHR43107">
    <property type="entry name" value="LONG-CHAIN FATTY ACID TRANSPORT PROTEIN"/>
    <property type="match status" value="1"/>
</dbReference>
<evidence type="ECO:0000256" key="1">
    <source>
        <dbReference type="ARBA" id="ARBA00006432"/>
    </source>
</evidence>
<dbReference type="GO" id="GO:0004467">
    <property type="term" value="F:long-chain fatty acid-CoA ligase activity"/>
    <property type="evidence" value="ECO:0007669"/>
    <property type="project" value="TreeGrafter"/>
</dbReference>
<accession>A0AAX6MB42</accession>
<reference evidence="6 7" key="1">
    <citation type="journal article" date="2024" name="Front Chem Biol">
        <title>Unveiling the potential of Daldinia eschscholtzii MFLUCC 19-0629 through bioactivity and bioinformatics studies for enhanced sustainable agriculture production.</title>
        <authorList>
            <person name="Brooks S."/>
            <person name="Weaver J.A."/>
            <person name="Klomchit A."/>
            <person name="Alharthi S.A."/>
            <person name="Onlamun T."/>
            <person name="Nurani R."/>
            <person name="Vong T.K."/>
            <person name="Alberti F."/>
            <person name="Greco C."/>
        </authorList>
    </citation>
    <scope>NUCLEOTIDE SEQUENCE [LARGE SCALE GENOMIC DNA]</scope>
    <source>
        <strain evidence="6">MFLUCC 19-0629</strain>
    </source>
</reference>
<comment type="similarity">
    <text evidence="1">Belongs to the ATP-dependent AMP-binding enzyme family.</text>
</comment>
<protein>
    <recommendedName>
        <fullName evidence="5">AMP-binding enzyme C-terminal domain-containing protein</fullName>
    </recommendedName>
</protein>
<dbReference type="FunFam" id="3.30.300.30:FF:000002">
    <property type="entry name" value="Long-chain fatty acid transport protein 1"/>
    <property type="match status" value="1"/>
</dbReference>
<evidence type="ECO:0000259" key="5">
    <source>
        <dbReference type="Pfam" id="PF13193"/>
    </source>
</evidence>
<evidence type="ECO:0000256" key="4">
    <source>
        <dbReference type="ARBA" id="ARBA00022840"/>
    </source>
</evidence>
<dbReference type="InterPro" id="IPR025110">
    <property type="entry name" value="AMP-bd_C"/>
</dbReference>
<sequence>MGMSHCLESGCTFAIARPQIDPATGENLDKKHNIRVAFGNGLRPDIWEKFRERFNIESIAEFYAATEGNLATWNLSRNDFSAGAIGRFGILYRQVAKLASAIVRQDPNTDSPWRDPKTGLCRHVDHGEIGELLMALPADTERDFQGYYNNREATEKKILRDVFKKGDGYFRTGDLVSLDSEGRMYFHDRIGDTFRWKSENVATTEVSEALGTHPAVQEANVYGVQLPNHDGRAGCAALTLTEVPDDALLRSLAEHARSKLPKYAVPLFLRIGTGISAAVTGTNKQQKHGLREQGVNPALVGDDELFWLRDGTYVKFRKSDWDRLNAGQVKL</sequence>
<dbReference type="Gene3D" id="3.40.50.12780">
    <property type="entry name" value="N-terminal domain of ligase-like"/>
    <property type="match status" value="1"/>
</dbReference>
<dbReference type="GO" id="GO:0005811">
    <property type="term" value="C:lipid droplet"/>
    <property type="evidence" value="ECO:0007669"/>
    <property type="project" value="TreeGrafter"/>
</dbReference>
<dbReference type="AlphaFoldDB" id="A0AAX6MB42"/>
<gene>
    <name evidence="6" type="ORF">Daesc_009758</name>
</gene>
<comment type="caution">
    <text evidence="6">The sequence shown here is derived from an EMBL/GenBank/DDBJ whole genome shotgun (WGS) entry which is preliminary data.</text>
</comment>
<dbReference type="GO" id="GO:0005777">
    <property type="term" value="C:peroxisome"/>
    <property type="evidence" value="ECO:0007669"/>
    <property type="project" value="TreeGrafter"/>
</dbReference>
<dbReference type="EMBL" id="JBANMG010000009">
    <property type="protein sequence ID" value="KAK6949674.1"/>
    <property type="molecule type" value="Genomic_DNA"/>
</dbReference>
<keyword evidence="3" id="KW-0547">Nucleotide-binding</keyword>
<feature type="domain" description="AMP-binding enzyme C-terminal" evidence="5">
    <location>
        <begin position="205"/>
        <end position="271"/>
    </location>
</feature>
<dbReference type="Gene3D" id="3.30.300.30">
    <property type="match status" value="1"/>
</dbReference>
<dbReference type="Pfam" id="PF13193">
    <property type="entry name" value="AMP-binding_C"/>
    <property type="match status" value="1"/>
</dbReference>
<evidence type="ECO:0000256" key="3">
    <source>
        <dbReference type="ARBA" id="ARBA00022741"/>
    </source>
</evidence>
<keyword evidence="4" id="KW-0067">ATP-binding</keyword>